<dbReference type="EMBL" id="JBHSAL010000002">
    <property type="protein sequence ID" value="MFC3888464.1"/>
    <property type="molecule type" value="Genomic_DNA"/>
</dbReference>
<accession>A0ABV8BHE6</accession>
<evidence type="ECO:0008006" key="4">
    <source>
        <dbReference type="Google" id="ProtNLM"/>
    </source>
</evidence>
<evidence type="ECO:0000256" key="1">
    <source>
        <dbReference type="SAM" id="SignalP"/>
    </source>
</evidence>
<feature type="signal peptide" evidence="1">
    <location>
        <begin position="1"/>
        <end position="21"/>
    </location>
</feature>
<protein>
    <recommendedName>
        <fullName evidence="4">Transporter</fullName>
    </recommendedName>
</protein>
<organism evidence="2 3">
    <name type="scientific">Salinispirillum marinum</name>
    <dbReference type="NCBI Taxonomy" id="1485203"/>
    <lineage>
        <taxon>Bacteria</taxon>
        <taxon>Pseudomonadati</taxon>
        <taxon>Pseudomonadota</taxon>
        <taxon>Gammaproteobacteria</taxon>
        <taxon>Oceanospirillales</taxon>
        <taxon>Saccharospirillaceae</taxon>
        <taxon>Salinispirillum</taxon>
    </lineage>
</organism>
<comment type="caution">
    <text evidence="2">The sequence shown here is derived from an EMBL/GenBank/DDBJ whole genome shotgun (WGS) entry which is preliminary data.</text>
</comment>
<proteinExistence type="predicted"/>
<evidence type="ECO:0000313" key="2">
    <source>
        <dbReference type="EMBL" id="MFC3888464.1"/>
    </source>
</evidence>
<evidence type="ECO:0000313" key="3">
    <source>
        <dbReference type="Proteomes" id="UP001595842"/>
    </source>
</evidence>
<gene>
    <name evidence="2" type="ORF">ACFOSD_08700</name>
</gene>
<reference evidence="3" key="1">
    <citation type="journal article" date="2019" name="Int. J. Syst. Evol. Microbiol.">
        <title>The Global Catalogue of Microorganisms (GCM) 10K type strain sequencing project: providing services to taxonomists for standard genome sequencing and annotation.</title>
        <authorList>
            <consortium name="The Broad Institute Genomics Platform"/>
            <consortium name="The Broad Institute Genome Sequencing Center for Infectious Disease"/>
            <person name="Wu L."/>
            <person name="Ma J."/>
        </authorList>
    </citation>
    <scope>NUCLEOTIDE SEQUENCE [LARGE SCALE GENOMIC DNA]</scope>
    <source>
        <strain evidence="3">IBRC-M 10765</strain>
    </source>
</reference>
<dbReference type="Proteomes" id="UP001595842">
    <property type="component" value="Unassembled WGS sequence"/>
</dbReference>
<dbReference type="RefSeq" id="WP_380695560.1">
    <property type="nucleotide sequence ID" value="NZ_JBHSAL010000002.1"/>
</dbReference>
<name>A0ABV8BHE6_9GAMM</name>
<sequence length="377" mass="41352">MTVVGKFLPLLGWVLAGVLMAEPASCESWVDLNVGSELQRPNEQTVVDQTALVRLNTRYSAPVGITLNAHYGLAHRVRLVDEPGTGIAAAQSTGADLRLWDLPTELWRSDGDTWVIEQNLDTLHGVFYWGAQEFTVGRQPISLGVSRQFSPLDVVVPQRIGAQERSYRPGVDAVRWRNPLGLTGELDVGWVFGQDNLLFARATQQWGTVSAEFTALTLNQAQWIVGLSTQTFAGDWGLWQESAWLHDDVLSGARITLGADRSVWSDVYVVAEYHYNDVGDAENMTSDFFQKGLVTLGKQHYVALNASATPSPLVNLNLGLLHNIQDADTLLLGNVGRSLGNNTQVDATIEVPLAKQDSGTEFAQIPLRLAVLWSTVF</sequence>
<feature type="chain" id="PRO_5046909946" description="Transporter" evidence="1">
    <location>
        <begin position="22"/>
        <end position="377"/>
    </location>
</feature>
<keyword evidence="3" id="KW-1185">Reference proteome</keyword>
<keyword evidence="1" id="KW-0732">Signal</keyword>